<organism evidence="2 3">
    <name type="scientific">Helicobacter cinaedi</name>
    <dbReference type="NCBI Taxonomy" id="213"/>
    <lineage>
        <taxon>Bacteria</taxon>
        <taxon>Pseudomonadati</taxon>
        <taxon>Campylobacterota</taxon>
        <taxon>Epsilonproteobacteria</taxon>
        <taxon>Campylobacterales</taxon>
        <taxon>Helicobacteraceae</taxon>
        <taxon>Helicobacter</taxon>
    </lineage>
</organism>
<keyword evidence="1" id="KW-0812">Transmembrane</keyword>
<dbReference type="AlphaFoldDB" id="A0A377JRZ3"/>
<evidence type="ECO:0000313" key="2">
    <source>
        <dbReference type="EMBL" id="STP10708.1"/>
    </source>
</evidence>
<keyword evidence="1" id="KW-0472">Membrane</keyword>
<sequence>MDIAVRLFIIISPMVIGALFIKMGNFPLVEEIVYSLFLLYGWVTFVYILNVLCEIRDSLKVIRDNTKK</sequence>
<gene>
    <name evidence="2" type="ORF">NCTC12219_00584</name>
</gene>
<dbReference type="Proteomes" id="UP000255103">
    <property type="component" value="Unassembled WGS sequence"/>
</dbReference>
<proteinExistence type="predicted"/>
<keyword evidence="1" id="KW-1133">Transmembrane helix</keyword>
<dbReference type="EMBL" id="UGHX01000001">
    <property type="protein sequence ID" value="STP10708.1"/>
    <property type="molecule type" value="Genomic_DNA"/>
</dbReference>
<accession>A0A377JRZ3</accession>
<evidence type="ECO:0000313" key="3">
    <source>
        <dbReference type="Proteomes" id="UP000255103"/>
    </source>
</evidence>
<dbReference type="RefSeq" id="WP_115721486.1">
    <property type="nucleotide sequence ID" value="NZ_AP025196.1"/>
</dbReference>
<feature type="transmembrane region" description="Helical" evidence="1">
    <location>
        <begin position="32"/>
        <end position="53"/>
    </location>
</feature>
<name>A0A377JRZ3_9HELI</name>
<evidence type="ECO:0000256" key="1">
    <source>
        <dbReference type="SAM" id="Phobius"/>
    </source>
</evidence>
<reference evidence="2 3" key="1">
    <citation type="submission" date="2018-06" db="EMBL/GenBank/DDBJ databases">
        <authorList>
            <consortium name="Pathogen Informatics"/>
            <person name="Doyle S."/>
        </authorList>
    </citation>
    <scope>NUCLEOTIDE SEQUENCE [LARGE SCALE GENOMIC DNA]</scope>
    <source>
        <strain evidence="2 3">NCTC12219</strain>
    </source>
</reference>
<protein>
    <submittedName>
        <fullName evidence="2">Uncharacterized protein</fullName>
    </submittedName>
</protein>
<feature type="transmembrane region" description="Helical" evidence="1">
    <location>
        <begin position="7"/>
        <end position="26"/>
    </location>
</feature>